<protein>
    <submittedName>
        <fullName evidence="2">Amidase</fullName>
        <ecNumber evidence="2">3.5.1.4</ecNumber>
    </submittedName>
</protein>
<dbReference type="PROSITE" id="PS00571">
    <property type="entry name" value="AMIDASES"/>
    <property type="match status" value="1"/>
</dbReference>
<accession>A0ABT2PR92</accession>
<dbReference type="PANTHER" id="PTHR46310">
    <property type="entry name" value="AMIDASE 1"/>
    <property type="match status" value="1"/>
</dbReference>
<comment type="caution">
    <text evidence="2">The sequence shown here is derived from an EMBL/GenBank/DDBJ whole genome shotgun (WGS) entry which is preliminary data.</text>
</comment>
<dbReference type="NCBIfam" id="NF006169">
    <property type="entry name" value="PRK08310.1"/>
    <property type="match status" value="1"/>
</dbReference>
<dbReference type="Gene3D" id="3.90.1300.10">
    <property type="entry name" value="Amidase signature (AS) domain"/>
    <property type="match status" value="1"/>
</dbReference>
<dbReference type="SUPFAM" id="SSF75304">
    <property type="entry name" value="Amidase signature (AS) enzymes"/>
    <property type="match status" value="1"/>
</dbReference>
<proteinExistence type="predicted"/>
<evidence type="ECO:0000259" key="1">
    <source>
        <dbReference type="Pfam" id="PF01425"/>
    </source>
</evidence>
<dbReference type="Proteomes" id="UP001525968">
    <property type="component" value="Unassembled WGS sequence"/>
</dbReference>
<keyword evidence="3" id="KW-1185">Reference proteome</keyword>
<organism evidence="2 3">
    <name type="scientific">Acidovorax bellezanensis</name>
    <dbReference type="NCBI Taxonomy" id="2976702"/>
    <lineage>
        <taxon>Bacteria</taxon>
        <taxon>Pseudomonadati</taxon>
        <taxon>Pseudomonadota</taxon>
        <taxon>Betaproteobacteria</taxon>
        <taxon>Burkholderiales</taxon>
        <taxon>Comamonadaceae</taxon>
        <taxon>Acidovorax</taxon>
    </lineage>
</organism>
<gene>
    <name evidence="2" type="ORF">N0K08_20410</name>
</gene>
<dbReference type="EMBL" id="JAODYH010000014">
    <property type="protein sequence ID" value="MCT9812998.1"/>
    <property type="molecule type" value="Genomic_DNA"/>
</dbReference>
<keyword evidence="2" id="KW-0378">Hydrolase</keyword>
<name>A0ABT2PR92_9BURK</name>
<dbReference type="Pfam" id="PF01425">
    <property type="entry name" value="Amidase"/>
    <property type="match status" value="1"/>
</dbReference>
<evidence type="ECO:0000313" key="2">
    <source>
        <dbReference type="EMBL" id="MCT9812998.1"/>
    </source>
</evidence>
<evidence type="ECO:0000313" key="3">
    <source>
        <dbReference type="Proteomes" id="UP001525968"/>
    </source>
</evidence>
<dbReference type="InterPro" id="IPR036928">
    <property type="entry name" value="AS_sf"/>
</dbReference>
<dbReference type="PANTHER" id="PTHR46310:SF7">
    <property type="entry name" value="AMIDASE 1"/>
    <property type="match status" value="1"/>
</dbReference>
<dbReference type="GO" id="GO:0004040">
    <property type="term" value="F:amidase activity"/>
    <property type="evidence" value="ECO:0007669"/>
    <property type="project" value="UniProtKB-EC"/>
</dbReference>
<reference evidence="2 3" key="1">
    <citation type="submission" date="2022-09" db="EMBL/GenBank/DDBJ databases">
        <title>Draft genome of isolate Be4.</title>
        <authorList>
            <person name="Sanchez-Castro I."/>
            <person name="Martinez-Rodriguez P."/>
            <person name="Descostes M."/>
            <person name="Merroun M."/>
        </authorList>
    </citation>
    <scope>NUCLEOTIDE SEQUENCE [LARGE SCALE GENOMIC DNA]</scope>
    <source>
        <strain evidence="2 3">Be4</strain>
    </source>
</reference>
<sequence>MPLNDPAHAFVPYPDVPVPHAGTGPLSGLYFGVKDLFDVAGYPTGGGNPLLLALSGTKTRTAPSVQKLLDAGAAFAGKTVTDELAFSMNGSNAHFGAPLNGAAPERITGGSSSGSASAVSSRLCDFALGTDTGGSVRAPASHCGLYGIRPTHGRVSLEGALDLSPSLDTCGWLARDARTFARVADVLLAPDPAPLPVRPRLLLASDIWDLVDPVVRPAWDAALARVQAVLGTPAAARVALDSFDAMYWNFRYLQGREAWMTDGPFITRYAPVLGPGVKERFAWSAQVTDGQVVQAQAFRARFRAHLAALLGSDGVLVLPTMPDIAPLRAADEATLEDYRNRAVQMLCAAGLSGFPQISLPLAGREGAPLGLGLLGPAGSDRSLIALAQALGAQDPEFSD</sequence>
<feature type="domain" description="Amidase" evidence="1">
    <location>
        <begin position="23"/>
        <end position="193"/>
    </location>
</feature>
<dbReference type="InterPro" id="IPR023631">
    <property type="entry name" value="Amidase_dom"/>
</dbReference>
<dbReference type="InterPro" id="IPR020556">
    <property type="entry name" value="Amidase_CS"/>
</dbReference>
<dbReference type="RefSeq" id="WP_261502243.1">
    <property type="nucleotide sequence ID" value="NZ_JAODYH010000014.1"/>
</dbReference>
<dbReference type="EC" id="3.5.1.4" evidence="2"/>